<dbReference type="Pfam" id="PF08014">
    <property type="entry name" value="MATCAP"/>
    <property type="match status" value="1"/>
</dbReference>
<dbReference type="PANTHER" id="PTHR31817:SF5">
    <property type="match status" value="1"/>
</dbReference>
<sequence length="351" mass="40737">MSVRQKKYTVLKVVDKAPSKYNGKWFPSNADEQKEMFFESGELTTLVTEKGSALSKTKKKQRVIRREFFFEALRILEKCRDTFGDAINFFNYAYGKCLDSETSSQKWMEYLDDCGLTGEILVYLSPKLVCSSKIVYTSGSNKLDNRKFTLLINSKNHYLRERGVGCLADHEIATHYIRAYNDGYQPWFNDRKKFGLKTRETREWSSTEEGLASLNTTLNAKSKLLWQPAILYYVACLSETMTFKELFDHLGRYLSCKDTRWRYVLRVKRLLPDPNAAGGHGGDQVYFEGAITILKNLDSIDFNVLYSGKVVLSDLNRVKRLARMNCLRLPRFMKNVAKYKRSLHRIAREII</sequence>
<evidence type="ECO:0000256" key="1">
    <source>
        <dbReference type="ARBA" id="ARBA00001947"/>
    </source>
</evidence>
<dbReference type="GO" id="GO:0008237">
    <property type="term" value="F:metallopeptidase activity"/>
    <property type="evidence" value="ECO:0007669"/>
    <property type="project" value="UniProtKB-KW"/>
</dbReference>
<proteinExistence type="predicted"/>
<gene>
    <name evidence="5" type="ORF">DGYR_LOCUS6337</name>
</gene>
<dbReference type="AlphaFoldDB" id="A0A7I8VQU0"/>
<evidence type="ECO:0000313" key="6">
    <source>
        <dbReference type="Proteomes" id="UP000549394"/>
    </source>
</evidence>
<keyword evidence="3" id="KW-0378">Hydrolase</keyword>
<dbReference type="InterPro" id="IPR012548">
    <property type="entry name" value="MATCAP"/>
</dbReference>
<evidence type="ECO:0000256" key="3">
    <source>
        <dbReference type="ARBA" id="ARBA00022801"/>
    </source>
</evidence>
<dbReference type="OrthoDB" id="449345at2759"/>
<keyword evidence="6" id="KW-1185">Reference proteome</keyword>
<reference evidence="5 6" key="1">
    <citation type="submission" date="2020-08" db="EMBL/GenBank/DDBJ databases">
        <authorList>
            <person name="Hejnol A."/>
        </authorList>
    </citation>
    <scope>NUCLEOTIDE SEQUENCE [LARGE SCALE GENOMIC DNA]</scope>
</reference>
<protein>
    <submittedName>
        <fullName evidence="5">DgyrCDS6601</fullName>
    </submittedName>
</protein>
<keyword evidence="4" id="KW-0482">Metalloprotease</keyword>
<name>A0A7I8VQU0_9ANNE</name>
<organism evidence="5 6">
    <name type="scientific">Dimorphilus gyrociliatus</name>
    <dbReference type="NCBI Taxonomy" id="2664684"/>
    <lineage>
        <taxon>Eukaryota</taxon>
        <taxon>Metazoa</taxon>
        <taxon>Spiralia</taxon>
        <taxon>Lophotrochozoa</taxon>
        <taxon>Annelida</taxon>
        <taxon>Polychaeta</taxon>
        <taxon>Polychaeta incertae sedis</taxon>
        <taxon>Dinophilidae</taxon>
        <taxon>Dimorphilus</taxon>
    </lineage>
</organism>
<comment type="caution">
    <text evidence="5">The sequence shown here is derived from an EMBL/GenBank/DDBJ whole genome shotgun (WGS) entry which is preliminary data.</text>
</comment>
<dbReference type="SMART" id="SM01154">
    <property type="entry name" value="DUF1704"/>
    <property type="match status" value="1"/>
</dbReference>
<accession>A0A7I8VQU0</accession>
<dbReference type="Proteomes" id="UP000549394">
    <property type="component" value="Unassembled WGS sequence"/>
</dbReference>
<evidence type="ECO:0000256" key="4">
    <source>
        <dbReference type="ARBA" id="ARBA00023049"/>
    </source>
</evidence>
<dbReference type="PANTHER" id="PTHR31817">
    <property type="match status" value="1"/>
</dbReference>
<keyword evidence="2" id="KW-0645">Protease</keyword>
<dbReference type="EMBL" id="CAJFCJ010000007">
    <property type="protein sequence ID" value="CAD5117856.1"/>
    <property type="molecule type" value="Genomic_DNA"/>
</dbReference>
<evidence type="ECO:0000313" key="5">
    <source>
        <dbReference type="EMBL" id="CAD5117856.1"/>
    </source>
</evidence>
<dbReference type="GO" id="GO:0006508">
    <property type="term" value="P:proteolysis"/>
    <property type="evidence" value="ECO:0007669"/>
    <property type="project" value="UniProtKB-KW"/>
</dbReference>
<evidence type="ECO:0000256" key="2">
    <source>
        <dbReference type="ARBA" id="ARBA00022670"/>
    </source>
</evidence>
<comment type="cofactor">
    <cofactor evidence="1">
        <name>Zn(2+)</name>
        <dbReference type="ChEBI" id="CHEBI:29105"/>
    </cofactor>
</comment>